<evidence type="ECO:0000313" key="3">
    <source>
        <dbReference type="Proteomes" id="UP001465668"/>
    </source>
</evidence>
<dbReference type="Proteomes" id="UP001465668">
    <property type="component" value="Unassembled WGS sequence"/>
</dbReference>
<name>A0ABR2XCZ8_9PEZI</name>
<protein>
    <submittedName>
        <fullName evidence="2">Uncharacterized protein</fullName>
    </submittedName>
</protein>
<reference evidence="2 3" key="1">
    <citation type="submission" date="2024-02" db="EMBL/GenBank/DDBJ databases">
        <title>First draft genome assembly of two strains of Seiridium cardinale.</title>
        <authorList>
            <person name="Emiliani G."/>
            <person name="Scali E."/>
        </authorList>
    </citation>
    <scope>NUCLEOTIDE SEQUENCE [LARGE SCALE GENOMIC DNA]</scope>
    <source>
        <strain evidence="2 3">BM-138-000479</strain>
    </source>
</reference>
<proteinExistence type="predicted"/>
<accession>A0ABR2XCZ8</accession>
<comment type="caution">
    <text evidence="2">The sequence shown here is derived from an EMBL/GenBank/DDBJ whole genome shotgun (WGS) entry which is preliminary data.</text>
</comment>
<evidence type="ECO:0000313" key="2">
    <source>
        <dbReference type="EMBL" id="KAK9771649.1"/>
    </source>
</evidence>
<dbReference type="EMBL" id="JARVKM010000072">
    <property type="protein sequence ID" value="KAK9771649.1"/>
    <property type="molecule type" value="Genomic_DNA"/>
</dbReference>
<gene>
    <name evidence="2" type="ORF">SCAR479_11720</name>
</gene>
<feature type="region of interest" description="Disordered" evidence="1">
    <location>
        <begin position="1"/>
        <end position="34"/>
    </location>
</feature>
<sequence>MEGHTIGNSEDSDDSDLVPHDFGYPGQDQFDTPNPSHILHTHAAGTGYSPFYGAPMPFPSQLMIMISPYRPQEVHGSILPLEVKNRPYQIMLRIILFQIRGKRRIWQNYKPDKYFLANDAVEQDRLDFAYRGSCLMLHMLQDSHTLSEAPDDALHLASLKGDPLHVLNIGTGTETSGLIGARVRPESHLTRQRTPGPERLCYVNHMDVVRKADANLQPGGWIEYQDLMLNIDSDDNTRDDIALDKFVHLVIAGATAKGRDIEISRKYKDCLAEAGFVDIVEVKFKIFGNDWSETEPERTPDEYNIISDAEVTRTISDKLLG</sequence>
<organism evidence="2 3">
    <name type="scientific">Seiridium cardinale</name>
    <dbReference type="NCBI Taxonomy" id="138064"/>
    <lineage>
        <taxon>Eukaryota</taxon>
        <taxon>Fungi</taxon>
        <taxon>Dikarya</taxon>
        <taxon>Ascomycota</taxon>
        <taxon>Pezizomycotina</taxon>
        <taxon>Sordariomycetes</taxon>
        <taxon>Xylariomycetidae</taxon>
        <taxon>Amphisphaeriales</taxon>
        <taxon>Sporocadaceae</taxon>
        <taxon>Seiridium</taxon>
    </lineage>
</organism>
<keyword evidence="3" id="KW-1185">Reference proteome</keyword>
<evidence type="ECO:0000256" key="1">
    <source>
        <dbReference type="SAM" id="MobiDB-lite"/>
    </source>
</evidence>